<keyword evidence="3" id="KW-1185">Reference proteome</keyword>
<dbReference type="Pfam" id="PF14042">
    <property type="entry name" value="DUF4247"/>
    <property type="match status" value="1"/>
</dbReference>
<organism evidence="2 3">
    <name type="scientific">Paenibacillus albidus</name>
    <dbReference type="NCBI Taxonomy" id="2041023"/>
    <lineage>
        <taxon>Bacteria</taxon>
        <taxon>Bacillati</taxon>
        <taxon>Bacillota</taxon>
        <taxon>Bacilli</taxon>
        <taxon>Bacillales</taxon>
        <taxon>Paenibacillaceae</taxon>
        <taxon>Paenibacillus</taxon>
    </lineage>
</organism>
<dbReference type="PROSITE" id="PS51257">
    <property type="entry name" value="PROKAR_LIPOPROTEIN"/>
    <property type="match status" value="1"/>
</dbReference>
<dbReference type="RefSeq" id="WP_189022062.1">
    <property type="nucleotide sequence ID" value="NZ_BMKR01000002.1"/>
</dbReference>
<proteinExistence type="predicted"/>
<evidence type="ECO:0008006" key="4">
    <source>
        <dbReference type="Google" id="ProtNLM"/>
    </source>
</evidence>
<name>A0A917BYC1_9BACL</name>
<evidence type="ECO:0000313" key="3">
    <source>
        <dbReference type="Proteomes" id="UP000637643"/>
    </source>
</evidence>
<reference evidence="2" key="2">
    <citation type="submission" date="2020-09" db="EMBL/GenBank/DDBJ databases">
        <authorList>
            <person name="Sun Q."/>
            <person name="Zhou Y."/>
        </authorList>
    </citation>
    <scope>NUCLEOTIDE SEQUENCE</scope>
    <source>
        <strain evidence="2">CGMCC 1.16134</strain>
    </source>
</reference>
<reference evidence="2" key="1">
    <citation type="journal article" date="2014" name="Int. J. Syst. Evol. Microbiol.">
        <title>Complete genome sequence of Corynebacterium casei LMG S-19264T (=DSM 44701T), isolated from a smear-ripened cheese.</title>
        <authorList>
            <consortium name="US DOE Joint Genome Institute (JGI-PGF)"/>
            <person name="Walter F."/>
            <person name="Albersmeier A."/>
            <person name="Kalinowski J."/>
            <person name="Ruckert C."/>
        </authorList>
    </citation>
    <scope>NUCLEOTIDE SEQUENCE</scope>
    <source>
        <strain evidence="2">CGMCC 1.16134</strain>
    </source>
</reference>
<protein>
    <recommendedName>
        <fullName evidence="4">DUF4247 domain-containing protein</fullName>
    </recommendedName>
</protein>
<dbReference type="AlphaFoldDB" id="A0A917BYC1"/>
<evidence type="ECO:0000256" key="1">
    <source>
        <dbReference type="SAM" id="MobiDB-lite"/>
    </source>
</evidence>
<comment type="caution">
    <text evidence="2">The sequence shown here is derived from an EMBL/GenBank/DDBJ whole genome shotgun (WGS) entry which is preliminary data.</text>
</comment>
<evidence type="ECO:0000313" key="2">
    <source>
        <dbReference type="EMBL" id="GGF63323.1"/>
    </source>
</evidence>
<sequence length="241" mass="26560">MKGLLARLLTLVLVLGLLVSVLGGCGAPNPKESYPLESVNRDGNAESFVYRASEQTVTEVAEALQSQQTPDQVSAASDERMFLVYGDQVYHLQQDPDNAADTLVEVNSREYVRNNYDSGFLQTYLTARLLGELFDSARSTGSYRGYGSKDVYKPRQGAYRKPTDQDKKIAPPITVERQGLLTRRGRRGSGTVTGGDSVRDGNPAKDTINRNKGSVFDPPRTKIGRPKTRFGTGRIGRRGRR</sequence>
<feature type="compositionally biased region" description="Basic and acidic residues" evidence="1">
    <location>
        <begin position="197"/>
        <end position="209"/>
    </location>
</feature>
<gene>
    <name evidence="2" type="ORF">GCM10010912_05480</name>
</gene>
<feature type="region of interest" description="Disordered" evidence="1">
    <location>
        <begin position="144"/>
        <end position="241"/>
    </location>
</feature>
<dbReference type="EMBL" id="BMKR01000002">
    <property type="protein sequence ID" value="GGF63323.1"/>
    <property type="molecule type" value="Genomic_DNA"/>
</dbReference>
<dbReference type="Proteomes" id="UP000637643">
    <property type="component" value="Unassembled WGS sequence"/>
</dbReference>
<accession>A0A917BYC1</accession>
<dbReference type="InterPro" id="IPR025341">
    <property type="entry name" value="DUF4247"/>
</dbReference>